<protein>
    <recommendedName>
        <fullName evidence="1">DUF6965 domain-containing protein</fullName>
    </recommendedName>
</protein>
<evidence type="ECO:0000313" key="3">
    <source>
        <dbReference type="Proteomes" id="UP000286270"/>
    </source>
</evidence>
<name>A0A412YGK4_BACFG</name>
<dbReference type="AlphaFoldDB" id="A0A412YGK4"/>
<organism evidence="2 3">
    <name type="scientific">Bacteroides fragilis</name>
    <dbReference type="NCBI Taxonomy" id="817"/>
    <lineage>
        <taxon>Bacteria</taxon>
        <taxon>Pseudomonadati</taxon>
        <taxon>Bacteroidota</taxon>
        <taxon>Bacteroidia</taxon>
        <taxon>Bacteroidales</taxon>
        <taxon>Bacteroidaceae</taxon>
        <taxon>Bacteroides</taxon>
    </lineage>
</organism>
<evidence type="ECO:0000259" key="1">
    <source>
        <dbReference type="Pfam" id="PF22292"/>
    </source>
</evidence>
<dbReference type="Proteomes" id="UP000286270">
    <property type="component" value="Unassembled WGS sequence"/>
</dbReference>
<accession>A0A412YGK4</accession>
<evidence type="ECO:0000313" key="2">
    <source>
        <dbReference type="EMBL" id="RGV56539.1"/>
    </source>
</evidence>
<reference evidence="2 3" key="1">
    <citation type="submission" date="2018-08" db="EMBL/GenBank/DDBJ databases">
        <title>A genome reference for cultivated species of the human gut microbiota.</title>
        <authorList>
            <person name="Zou Y."/>
            <person name="Xue W."/>
            <person name="Luo G."/>
        </authorList>
    </citation>
    <scope>NUCLEOTIDE SEQUENCE [LARGE SCALE GENOMIC DNA]</scope>
    <source>
        <strain evidence="2 3">AF14-26</strain>
    </source>
</reference>
<dbReference type="RefSeq" id="WP_122142049.1">
    <property type="nucleotide sequence ID" value="NZ_QRZH01000004.1"/>
</dbReference>
<proteinExistence type="predicted"/>
<dbReference type="EMBL" id="QRZH01000004">
    <property type="protein sequence ID" value="RGV56539.1"/>
    <property type="molecule type" value="Genomic_DNA"/>
</dbReference>
<sequence length="83" mass="9818">MEEKYSLSNITELINWGKQLLVSGKYPDVVQLDKASKIVDCKFYIESMTMMIGAQWENTTYYPCIDQFYRFREIVEEMDKAAE</sequence>
<dbReference type="Pfam" id="PF22292">
    <property type="entry name" value="DUF6965"/>
    <property type="match status" value="1"/>
</dbReference>
<feature type="domain" description="DUF6965" evidence="1">
    <location>
        <begin position="9"/>
        <end position="77"/>
    </location>
</feature>
<comment type="caution">
    <text evidence="2">The sequence shown here is derived from an EMBL/GenBank/DDBJ whole genome shotgun (WGS) entry which is preliminary data.</text>
</comment>
<gene>
    <name evidence="2" type="ORF">DWW08_06035</name>
</gene>
<dbReference type="InterPro" id="IPR054238">
    <property type="entry name" value="DUF6965"/>
</dbReference>